<evidence type="ECO:0000256" key="1">
    <source>
        <dbReference type="ARBA" id="ARBA00023157"/>
    </source>
</evidence>
<keyword evidence="7" id="KW-1185">Reference proteome</keyword>
<dbReference type="SUPFAM" id="SSF63825">
    <property type="entry name" value="YWTD domain"/>
    <property type="match status" value="2"/>
</dbReference>
<name>A0A9Q1HD32_HOLLE</name>
<dbReference type="SMART" id="SM00042">
    <property type="entry name" value="CUB"/>
    <property type="match status" value="2"/>
</dbReference>
<keyword evidence="6" id="KW-0675">Receptor</keyword>
<evidence type="ECO:0000256" key="2">
    <source>
        <dbReference type="PROSITE-ProRule" id="PRU00059"/>
    </source>
</evidence>
<dbReference type="InterPro" id="IPR000859">
    <property type="entry name" value="CUB_dom"/>
</dbReference>
<evidence type="ECO:0000256" key="4">
    <source>
        <dbReference type="SAM" id="SignalP"/>
    </source>
</evidence>
<evidence type="ECO:0000313" key="6">
    <source>
        <dbReference type="EMBL" id="KAJ8041610.1"/>
    </source>
</evidence>
<dbReference type="InterPro" id="IPR035914">
    <property type="entry name" value="Sperma_CUB_dom_sf"/>
</dbReference>
<dbReference type="EMBL" id="JAIZAY010000005">
    <property type="protein sequence ID" value="KAJ8041610.1"/>
    <property type="molecule type" value="Genomic_DNA"/>
</dbReference>
<keyword evidence="4" id="KW-0732">Signal</keyword>
<evidence type="ECO:0000256" key="3">
    <source>
        <dbReference type="PROSITE-ProRule" id="PRU00461"/>
    </source>
</evidence>
<feature type="repeat" description="LDL-receptor class B" evidence="3">
    <location>
        <begin position="746"/>
        <end position="789"/>
    </location>
</feature>
<comment type="caution">
    <text evidence="6">The sequence shown here is derived from an EMBL/GenBank/DDBJ whole genome shotgun (WGS) entry which is preliminary data.</text>
</comment>
<dbReference type="CDD" id="cd00041">
    <property type="entry name" value="CUB"/>
    <property type="match status" value="2"/>
</dbReference>
<keyword evidence="6" id="KW-0449">Lipoprotein</keyword>
<dbReference type="Gene3D" id="2.120.10.30">
    <property type="entry name" value="TolB, C-terminal domain"/>
    <property type="match status" value="2"/>
</dbReference>
<accession>A0A9Q1HD32</accession>
<dbReference type="InterPro" id="IPR000033">
    <property type="entry name" value="LDLR_classB_rpt"/>
</dbReference>
<dbReference type="PROSITE" id="PS51120">
    <property type="entry name" value="LDLRB"/>
    <property type="match status" value="3"/>
</dbReference>
<evidence type="ECO:0000259" key="5">
    <source>
        <dbReference type="PROSITE" id="PS01180"/>
    </source>
</evidence>
<dbReference type="Gene3D" id="2.60.120.290">
    <property type="entry name" value="Spermadhesin, CUB domain"/>
    <property type="match status" value="2"/>
</dbReference>
<protein>
    <submittedName>
        <fullName evidence="6">Low-density lipoprotein receptor-related protein 6</fullName>
    </submittedName>
</protein>
<feature type="chain" id="PRO_5040159515" evidence="4">
    <location>
        <begin position="24"/>
        <end position="862"/>
    </location>
</feature>
<dbReference type="SUPFAM" id="SSF49854">
    <property type="entry name" value="Spermadhesin, CUB domain"/>
    <property type="match status" value="2"/>
</dbReference>
<feature type="repeat" description="LDL-receptor class B" evidence="3">
    <location>
        <begin position="236"/>
        <end position="280"/>
    </location>
</feature>
<keyword evidence="1" id="KW-1015">Disulfide bond</keyword>
<feature type="domain" description="CUB" evidence="5">
    <location>
        <begin position="450"/>
        <end position="570"/>
    </location>
</feature>
<feature type="domain" description="CUB" evidence="5">
    <location>
        <begin position="26"/>
        <end position="145"/>
    </location>
</feature>
<feature type="repeat" description="LDL-receptor class B" evidence="3">
    <location>
        <begin position="662"/>
        <end position="706"/>
    </location>
</feature>
<dbReference type="Pfam" id="PF00431">
    <property type="entry name" value="CUB"/>
    <property type="match status" value="2"/>
</dbReference>
<dbReference type="InterPro" id="IPR050778">
    <property type="entry name" value="Cueball_EGF_LRP_Nidogen"/>
</dbReference>
<dbReference type="InterPro" id="IPR011042">
    <property type="entry name" value="6-blade_b-propeller_TolB-like"/>
</dbReference>
<feature type="signal peptide" evidence="4">
    <location>
        <begin position="1"/>
        <end position="23"/>
    </location>
</feature>
<comment type="caution">
    <text evidence="2">Lacks conserved residue(s) required for the propagation of feature annotation.</text>
</comment>
<gene>
    <name evidence="6" type="ORF">HOLleu_12478</name>
</gene>
<organism evidence="6 7">
    <name type="scientific">Holothuria leucospilota</name>
    <name type="common">Black long sea cucumber</name>
    <name type="synonym">Mertensiothuria leucospilota</name>
    <dbReference type="NCBI Taxonomy" id="206669"/>
    <lineage>
        <taxon>Eukaryota</taxon>
        <taxon>Metazoa</taxon>
        <taxon>Echinodermata</taxon>
        <taxon>Eleutherozoa</taxon>
        <taxon>Echinozoa</taxon>
        <taxon>Holothuroidea</taxon>
        <taxon>Aspidochirotacea</taxon>
        <taxon>Aspidochirotida</taxon>
        <taxon>Holothuriidae</taxon>
        <taxon>Holothuria</taxon>
    </lineage>
</organism>
<dbReference type="OrthoDB" id="6369184at2759"/>
<proteinExistence type="predicted"/>
<evidence type="ECO:0000313" key="7">
    <source>
        <dbReference type="Proteomes" id="UP001152320"/>
    </source>
</evidence>
<dbReference type="AlphaFoldDB" id="A0A9Q1HD32"/>
<dbReference type="PANTHER" id="PTHR46513">
    <property type="entry name" value="VITELLOGENIN RECEPTOR-LIKE PROTEIN-RELATED-RELATED"/>
    <property type="match status" value="1"/>
</dbReference>
<sequence>MDSEKVFFYIFSSLLLRVVLVKGQECTVTLTNSPGTLDYPEMSLNYTNNLVCEWNFIAPPGLVVEITFTDIDLQDTDDDNNCLDTITVFDGARGSSTLTPPFCSDGPFWPRFPHRFLSTSNQLSIVFETNPTITGFGFVAEYRHVPVRREALAMVDVDQPSIILLNRFSILADRILLLLSARPTALDFDPITEFFYYTDIDVGFIGRIMLNSNSEEMLVQEDIETPLGVAVGYLTGLLYWTDSGRNEVSVSKQDGTFRTTLVSSSSGCRSPRALRLSADQQYIFWTCLGQIRKAKADGSESQTLVNGLVDPRAITLDEAMYLYWVDIATSSLGRIQTDGTNQELLFTHEIFSGVHSFVLDSFAYFWSQPVDQRFIFVDRESPGQIGGVILTQVTTMEGLYYYKSDDMVAEQHTCALDNGGCQELCFPQENSFRCFNPVEGMPCGNPRERCGETLLDPSGILDYPAGLVDYINNLNCVWNFIAPPGLVVEITFTEIDLEEELPIVNICFDTITVFDGVGGSNNLTLPFCGDGPFWPRRPHRFLSTSNQLSVVLETDLSITGQGFVAEYRHVPFRVESIAAINVDERSIVLINRFSPTVSEPIPLLMSRRPSALDFDPITEFFYYTDIDVGFIGRIMLNSNSEEVLVQEDIDTPLGVAVGYLTGLLYWTDSGRNEVSVSRLDGTFQTILVSSNGGCTSPRAIRLSSDQQDFFWTCQGKIMKAKSDGSESQTLVDELIDPVAITLDEAMYLYWVDVATSSVDRIRTDGTNQEHLFTSDVFSGVHSFVLDSFTYYWSRPVDNEIIDVDRNSPTEIGRIILEPEATLEGLYYYKSDAMIAGNNKANLYLKGNFHHPRQFQFSQLCNF</sequence>
<dbReference type="SMART" id="SM00135">
    <property type="entry name" value="LY"/>
    <property type="match status" value="7"/>
</dbReference>
<reference evidence="6" key="1">
    <citation type="submission" date="2021-10" db="EMBL/GenBank/DDBJ databases">
        <title>Tropical sea cucumber genome reveals ecological adaptation and Cuvierian tubules defense mechanism.</title>
        <authorList>
            <person name="Chen T."/>
        </authorList>
    </citation>
    <scope>NUCLEOTIDE SEQUENCE</scope>
    <source>
        <strain evidence="6">Nanhai2018</strain>
        <tissue evidence="6">Muscle</tissue>
    </source>
</reference>
<dbReference type="Proteomes" id="UP001152320">
    <property type="component" value="Chromosome 5"/>
</dbReference>
<dbReference type="PROSITE" id="PS01180">
    <property type="entry name" value="CUB"/>
    <property type="match status" value="2"/>
</dbReference>